<dbReference type="GO" id="GO:0034707">
    <property type="term" value="C:chloride channel complex"/>
    <property type="evidence" value="ECO:0007669"/>
    <property type="project" value="UniProtKB-KW"/>
</dbReference>
<dbReference type="PANTHER" id="PTHR10736">
    <property type="entry name" value="BESTROPHIN"/>
    <property type="match status" value="1"/>
</dbReference>
<dbReference type="GO" id="GO:0005254">
    <property type="term" value="F:chloride channel activity"/>
    <property type="evidence" value="ECO:0007669"/>
    <property type="project" value="UniProtKB-KW"/>
</dbReference>
<keyword evidence="6" id="KW-0406">Ion transport</keyword>
<comment type="similarity">
    <text evidence="5 6">Belongs to the anion channel-forming bestrophin (TC 1.A.46) family. Calcium-sensitive chloride channel subfamily.</text>
</comment>
<protein>
    <recommendedName>
        <fullName evidence="6">Bestrophin homolog</fullName>
    </recommendedName>
</protein>
<evidence type="ECO:0000256" key="3">
    <source>
        <dbReference type="ARBA" id="ARBA00022989"/>
    </source>
</evidence>
<dbReference type="AlphaFoldDB" id="A0ABD6E9S1"/>
<keyword evidence="2 6" id="KW-0812">Transmembrane</keyword>
<evidence type="ECO:0000256" key="2">
    <source>
        <dbReference type="ARBA" id="ARBA00022692"/>
    </source>
</evidence>
<keyword evidence="6" id="KW-0813">Transport</keyword>
<dbReference type="Pfam" id="PF01062">
    <property type="entry name" value="Bestrophin"/>
    <property type="match status" value="1"/>
</dbReference>
<keyword evidence="6" id="KW-0868">Chloride</keyword>
<keyword evidence="4 6" id="KW-0472">Membrane</keyword>
<evidence type="ECO:0000256" key="1">
    <source>
        <dbReference type="ARBA" id="ARBA00004370"/>
    </source>
</evidence>
<dbReference type="PANTHER" id="PTHR10736:SF0">
    <property type="entry name" value="BESTROPHIN HOMOLOG"/>
    <property type="match status" value="1"/>
</dbReference>
<keyword evidence="8" id="KW-1185">Reference proteome</keyword>
<reference evidence="7 8" key="1">
    <citation type="submission" date="2024-08" db="EMBL/GenBank/DDBJ databases">
        <title>Gnathostoma spinigerum genome.</title>
        <authorList>
            <person name="Gonzalez-Bertolin B."/>
            <person name="Monzon S."/>
            <person name="Zaballos A."/>
            <person name="Jimenez P."/>
            <person name="Dekumyoy P."/>
            <person name="Varona S."/>
            <person name="Cuesta I."/>
            <person name="Sumanam S."/>
            <person name="Adisakwattana P."/>
            <person name="Gasser R.B."/>
            <person name="Hernandez-Gonzalez A."/>
            <person name="Young N.D."/>
            <person name="Perteguer M.J."/>
        </authorList>
    </citation>
    <scope>NUCLEOTIDE SEQUENCE [LARGE SCALE GENOMIC DNA]</scope>
    <source>
        <strain evidence="7">AL3</strain>
        <tissue evidence="7">Liver</tissue>
    </source>
</reference>
<feature type="transmembrane region" description="Helical" evidence="6">
    <location>
        <begin position="31"/>
        <end position="53"/>
    </location>
</feature>
<evidence type="ECO:0000256" key="4">
    <source>
        <dbReference type="ARBA" id="ARBA00023136"/>
    </source>
</evidence>
<comment type="caution">
    <text evidence="7">The sequence shown here is derived from an EMBL/GenBank/DDBJ whole genome shotgun (WGS) entry which is preliminary data.</text>
</comment>
<proteinExistence type="inferred from homology"/>
<evidence type="ECO:0000256" key="5">
    <source>
        <dbReference type="ARBA" id="ARBA00034769"/>
    </source>
</evidence>
<dbReference type="EMBL" id="JBGFUD010001502">
    <property type="protein sequence ID" value="MFH4976371.1"/>
    <property type="molecule type" value="Genomic_DNA"/>
</dbReference>
<keyword evidence="6" id="KW-0869">Chloride channel</keyword>
<dbReference type="InterPro" id="IPR021134">
    <property type="entry name" value="Bestrophin-like"/>
</dbReference>
<name>A0ABD6E9S1_9BILA</name>
<keyword evidence="6" id="KW-0407">Ion channel</keyword>
<gene>
    <name evidence="7" type="ORF">AB6A40_003080</name>
</gene>
<keyword evidence="6" id="KW-1003">Cell membrane</keyword>
<keyword evidence="3 6" id="KW-1133">Transmembrane helix</keyword>
<evidence type="ECO:0000313" key="8">
    <source>
        <dbReference type="Proteomes" id="UP001608902"/>
    </source>
</evidence>
<comment type="subcellular location">
    <subcellularLocation>
        <location evidence="6">Cell membrane</location>
        <topology evidence="6">Multi-pass membrane protein</topology>
    </subcellularLocation>
    <subcellularLocation>
        <location evidence="1">Membrane</location>
    </subcellularLocation>
</comment>
<dbReference type="Proteomes" id="UP001608902">
    <property type="component" value="Unassembled WGS sequence"/>
</dbReference>
<accession>A0ABD6E9S1</accession>
<organism evidence="7 8">
    <name type="scientific">Gnathostoma spinigerum</name>
    <dbReference type="NCBI Taxonomy" id="75299"/>
    <lineage>
        <taxon>Eukaryota</taxon>
        <taxon>Metazoa</taxon>
        <taxon>Ecdysozoa</taxon>
        <taxon>Nematoda</taxon>
        <taxon>Chromadorea</taxon>
        <taxon>Rhabditida</taxon>
        <taxon>Spirurina</taxon>
        <taxon>Gnathostomatomorpha</taxon>
        <taxon>Gnathostomatoidea</taxon>
        <taxon>Gnathostomatidae</taxon>
        <taxon>Gnathostoma</taxon>
    </lineage>
</organism>
<evidence type="ECO:0000313" key="7">
    <source>
        <dbReference type="EMBL" id="MFH4976371.1"/>
    </source>
</evidence>
<feature type="transmembrane region" description="Helical" evidence="6">
    <location>
        <begin position="65"/>
        <end position="90"/>
    </location>
</feature>
<sequence length="188" mass="22228">MTVTYTLEVSHARFWGFPKLLIKWRGSVYRLLYREAIVFIVAYYFVAMIYRYVLSSVFQRSFEQLALACDGFTSVVPITFLMGFYVSLIAQRWWDQYNSIPWPDKTAIMISAYVHGNDERGRQIRRTLVRYLNQLFVLTFLNTSPVIKKRFPTNEHLVSAGLMTENEFNELENVVAPHGNWYRYLHIS</sequence>
<comment type="function">
    <text evidence="6">Forms chloride channels.</text>
</comment>
<dbReference type="InterPro" id="IPR000615">
    <property type="entry name" value="Bestrophin"/>
</dbReference>
<dbReference type="GO" id="GO:0005886">
    <property type="term" value="C:plasma membrane"/>
    <property type="evidence" value="ECO:0007669"/>
    <property type="project" value="UniProtKB-SubCell"/>
</dbReference>
<evidence type="ECO:0000256" key="6">
    <source>
        <dbReference type="RuleBase" id="RU363126"/>
    </source>
</evidence>